<dbReference type="RefSeq" id="WP_048139799.1">
    <property type="nucleotide sequence ID" value="NZ_CP009516.1"/>
</dbReference>
<dbReference type="PATRIC" id="fig|1434110.4.peg.2767"/>
<keyword evidence="2" id="KW-1185">Reference proteome</keyword>
<reference evidence="1 2" key="1">
    <citation type="submission" date="2014-07" db="EMBL/GenBank/DDBJ databases">
        <title>Methanogenic archaea and the global carbon cycle.</title>
        <authorList>
            <person name="Henriksen J.R."/>
            <person name="Luke J."/>
            <person name="Reinhart S."/>
            <person name="Benedict M.N."/>
            <person name="Youngblut N.D."/>
            <person name="Metcalf M.E."/>
            <person name="Whitaker R.J."/>
            <person name="Metcalf W.W."/>
        </authorList>
    </citation>
    <scope>NUCLEOTIDE SEQUENCE [LARGE SCALE GENOMIC DNA]</scope>
    <source>
        <strain evidence="1 2">HB-1</strain>
    </source>
</reference>
<protein>
    <submittedName>
        <fullName evidence="1">Uncharacterized protein</fullName>
    </submittedName>
</protein>
<dbReference type="HOGENOM" id="CLU_2802246_0_0_2"/>
<name>A0A0E3WUD0_9EURY</name>
<dbReference type="OrthoDB" id="124314at2157"/>
<dbReference type="Proteomes" id="UP000033101">
    <property type="component" value="Chromosome"/>
</dbReference>
<dbReference type="AlphaFoldDB" id="A0A0E3WUD0"/>
<accession>A0A0E3WUD0</accession>
<dbReference type="EMBL" id="CP009516">
    <property type="protein sequence ID" value="AKB78655.1"/>
    <property type="molecule type" value="Genomic_DNA"/>
</dbReference>
<proteinExistence type="predicted"/>
<gene>
    <name evidence="1" type="ORF">MSHOH_2172</name>
</gene>
<dbReference type="KEGG" id="mhor:MSHOH_2172"/>
<dbReference type="GeneID" id="43868974"/>
<sequence>MYTELISEVHSWIVFGQLKISQAVYERKHIQDILNEAKDVFSAVPPKRYQGKHAEEDTRIAIQEGND</sequence>
<evidence type="ECO:0000313" key="2">
    <source>
        <dbReference type="Proteomes" id="UP000033101"/>
    </source>
</evidence>
<evidence type="ECO:0000313" key="1">
    <source>
        <dbReference type="EMBL" id="AKB78655.1"/>
    </source>
</evidence>
<organism evidence="1 2">
    <name type="scientific">Methanosarcina horonobensis HB-1 = JCM 15518</name>
    <dbReference type="NCBI Taxonomy" id="1434110"/>
    <lineage>
        <taxon>Archaea</taxon>
        <taxon>Methanobacteriati</taxon>
        <taxon>Methanobacteriota</taxon>
        <taxon>Stenosarchaea group</taxon>
        <taxon>Methanomicrobia</taxon>
        <taxon>Methanosarcinales</taxon>
        <taxon>Methanosarcinaceae</taxon>
        <taxon>Methanosarcina</taxon>
    </lineage>
</organism>